<accession>A0A4Y3TWU6</accession>
<gene>
    <name evidence="2" type="ORF">APE01nite_21190</name>
</gene>
<protein>
    <submittedName>
        <fullName evidence="2">Uncharacterized protein</fullName>
    </submittedName>
</protein>
<name>A0A4Y3TWU6_9PROT</name>
<dbReference type="Proteomes" id="UP000317730">
    <property type="component" value="Unassembled WGS sequence"/>
</dbReference>
<evidence type="ECO:0000313" key="3">
    <source>
        <dbReference type="Proteomes" id="UP000317730"/>
    </source>
</evidence>
<sequence length="1080" mass="109330">MLLAPALWLACLAPPGRAETAEEEGGIVFSEDAMQEAQRAGTAATTPPAEGQGAATASQPGGTVPETEGRLFQSPGQSRFQYQSQPSAEITPDEAAPATESAPDPAAEAGGVGAMPAPDAESASEAAASSGPSAAATSEPGREESARAIGLAESLKTSTPEPFPEPTAGPHVATAPSVAVASSPLPPAPPVVLQAVAIRDNGRELVLPGNAATGLAAFRSGGDLVLVVDHPLAGATEPPAGAPAAAGQTNPLAAMQVVALAGATVIRVPLPVGHGSDGAADAPKAQALPPIGFVHDSAGWRVCLAGGCPTEPQGVAGAPPAPVSRPAVSVSGPGAVRLPGSVLFTGVGRGPVLSLPDPASGGTVFVALSTRLTGPVRQAAVAVGYRVRPSWQGLAVMADSSRVTLRPTEYGPVIESVAPVALPVGLTQDDAAASGLIHGAAAHGRDWEWLGLRDEPASLLAQRWQAARAALKASGRTEGGIRDDAGEKASGHTARHPGKPHDGRHTGKHTGKHADAHTGRHTGGRHGAQAGEARPGGAVVPWPVRVAAARAAFAAGDARQSWLLLRDMPSSSALGGVPDGVAEQGSRAGEPPALHAGGTARDSAMVLRACAALLAGEPAEAALLADADIRFGPDLALWRALYEMMTGADSGRTAVLLARQYARLSQYPAPVRDRLAPRVAAYVARYGAPETLAILRAALRDAPPEDSAHALARALLDARQGQTDAALMALDTLRTGGGPNADWAAVELIGLRLGLGQISPAEAVSAYEPLMAARNVHAGATGQNVSAPSSGLPALPRAAARLGYAQALVLAGQAQVAASVLSGLTAGEATPQDSLAEVWRQVLYGLVFGVVPQDSPAESAPPARVGFAPGDTALALAGASMDRLPYDAATAKLLAGYGAALVRAGRPAQAVPVLAQAEFLSITPATRADRAELLARAALEAGQGPVAVQALQRAAPAGFSFGMPADFPADMPDRLRYDNALMALAGGQAEQALHLLATDESDDGLLLRGRIYEQQRQWAQAVLVLGRLASRALPAEGALTPDQVALARRLAQDAVAARDADTLTRLRAWVGTRAILPSGL</sequence>
<evidence type="ECO:0000256" key="1">
    <source>
        <dbReference type="SAM" id="MobiDB-lite"/>
    </source>
</evidence>
<feature type="compositionally biased region" description="Low complexity" evidence="1">
    <location>
        <begin position="114"/>
        <end position="139"/>
    </location>
</feature>
<comment type="caution">
    <text evidence="2">The sequence shown here is derived from an EMBL/GenBank/DDBJ whole genome shotgun (WGS) entry which is preliminary data.</text>
</comment>
<keyword evidence="3" id="KW-1185">Reference proteome</keyword>
<feature type="compositionally biased region" description="Low complexity" evidence="1">
    <location>
        <begin position="527"/>
        <end position="536"/>
    </location>
</feature>
<feature type="region of interest" description="Disordered" evidence="1">
    <location>
        <begin position="575"/>
        <end position="598"/>
    </location>
</feature>
<feature type="compositionally biased region" description="Low complexity" evidence="1">
    <location>
        <begin position="37"/>
        <end position="57"/>
    </location>
</feature>
<evidence type="ECO:0000313" key="2">
    <source>
        <dbReference type="EMBL" id="GEB86322.1"/>
    </source>
</evidence>
<feature type="compositionally biased region" description="Basic and acidic residues" evidence="1">
    <location>
        <begin position="479"/>
        <end position="490"/>
    </location>
</feature>
<proteinExistence type="predicted"/>
<feature type="region of interest" description="Disordered" evidence="1">
    <location>
        <begin position="16"/>
        <end position="146"/>
    </location>
</feature>
<dbReference type="AlphaFoldDB" id="A0A4Y3TWU6"/>
<feature type="compositionally biased region" description="Polar residues" evidence="1">
    <location>
        <begin position="74"/>
        <end position="88"/>
    </location>
</feature>
<organism evidence="2 3">
    <name type="scientific">Acetobacter peroxydans</name>
    <dbReference type="NCBI Taxonomy" id="104098"/>
    <lineage>
        <taxon>Bacteria</taxon>
        <taxon>Pseudomonadati</taxon>
        <taxon>Pseudomonadota</taxon>
        <taxon>Alphaproteobacteria</taxon>
        <taxon>Acetobacterales</taxon>
        <taxon>Acetobacteraceae</taxon>
        <taxon>Acetobacter</taxon>
    </lineage>
</organism>
<feature type="region of interest" description="Disordered" evidence="1">
    <location>
        <begin position="471"/>
        <end position="536"/>
    </location>
</feature>
<dbReference type="EMBL" id="BJMV01000012">
    <property type="protein sequence ID" value="GEB86322.1"/>
    <property type="molecule type" value="Genomic_DNA"/>
</dbReference>
<reference evidence="2 3" key="1">
    <citation type="submission" date="2019-06" db="EMBL/GenBank/DDBJ databases">
        <title>Whole genome shotgun sequence of Acetobacter peroxydans NBRC 13755.</title>
        <authorList>
            <person name="Hosoyama A."/>
            <person name="Uohara A."/>
            <person name="Ohji S."/>
            <person name="Ichikawa N."/>
        </authorList>
    </citation>
    <scope>NUCLEOTIDE SEQUENCE [LARGE SCALE GENOMIC DNA]</scope>
    <source>
        <strain evidence="2 3">NBRC 13755</strain>
    </source>
</reference>